<dbReference type="GO" id="GO:0016740">
    <property type="term" value="F:transferase activity"/>
    <property type="evidence" value="ECO:0007669"/>
    <property type="project" value="UniProtKB-KW"/>
</dbReference>
<dbReference type="RefSeq" id="WP_128567791.1">
    <property type="nucleotide sequence ID" value="NZ_CP083681.1"/>
</dbReference>
<dbReference type="InterPro" id="IPR014942">
    <property type="entry name" value="AbiEii"/>
</dbReference>
<reference evidence="1" key="1">
    <citation type="submission" date="2021-06" db="EMBL/GenBank/DDBJ databases">
        <title>Interrogation of the integrated mobile genetic elements in gut-associated Bacteroides with a consensus prediction approach.</title>
        <authorList>
            <person name="Campbell D.E."/>
            <person name="Leigh J.R."/>
            <person name="Kim T."/>
            <person name="England W."/>
            <person name="Whitaker R.J."/>
            <person name="Degnan P.H."/>
        </authorList>
    </citation>
    <scope>NUCLEOTIDE SEQUENCE</scope>
    <source>
        <strain evidence="1">VPI-BTDOT2</strain>
    </source>
</reference>
<dbReference type="Pfam" id="PF08843">
    <property type="entry name" value="AbiEii"/>
    <property type="match status" value="1"/>
</dbReference>
<name>A0AA46U9Q7_BACT4</name>
<proteinExistence type="predicted"/>
<accession>A0AA46U9Q7</accession>
<evidence type="ECO:0000313" key="2">
    <source>
        <dbReference type="Proteomes" id="UP001156216"/>
    </source>
</evidence>
<dbReference type="AlphaFoldDB" id="A0AA46U9Q7"/>
<organism evidence="1 2">
    <name type="scientific">Bacteroides thetaiotaomicron</name>
    <dbReference type="NCBI Taxonomy" id="818"/>
    <lineage>
        <taxon>Bacteria</taxon>
        <taxon>Pseudomonadati</taxon>
        <taxon>Bacteroidota</taxon>
        <taxon>Bacteroidia</taxon>
        <taxon>Bacteroidales</taxon>
        <taxon>Bacteroidaceae</taxon>
        <taxon>Bacteroides</taxon>
    </lineage>
</organism>
<dbReference type="InterPro" id="IPR043519">
    <property type="entry name" value="NT_sf"/>
</dbReference>
<keyword evidence="1" id="KW-0808">Transferase</keyword>
<sequence length="235" mass="27145">MLHTETVAGPTLELLKKLEAEAAMVDFNLAGGTSLALYLGHRISVDLDLFTPKPFDAKKMETFLRDKYGFRSDFMEKNTLKGTIDGVKIDCITHSYDYLEKPYTESGIRLYSMEDIIAMKLSAIADNGSRLKDFIDIAFLSTRFPFGSMLRLYERKFPGSNVIRPFKAITYFDDIDFEEDIVMLNCKFDWKLIERRLVDMTKIQNKVFESFPLPLKEQEPRSVVKKGIHKRGLKR</sequence>
<dbReference type="SUPFAM" id="SSF81301">
    <property type="entry name" value="Nucleotidyltransferase"/>
    <property type="match status" value="1"/>
</dbReference>
<dbReference type="EMBL" id="CP083681">
    <property type="protein sequence ID" value="UYU69558.1"/>
    <property type="molecule type" value="Genomic_DNA"/>
</dbReference>
<evidence type="ECO:0000313" key="1">
    <source>
        <dbReference type="EMBL" id="UYU69558.1"/>
    </source>
</evidence>
<dbReference type="Proteomes" id="UP001156216">
    <property type="component" value="Chromosome"/>
</dbReference>
<protein>
    <submittedName>
        <fullName evidence="1">Nucleotidyl transferase AbiEii/AbiGii toxin family protein</fullName>
    </submittedName>
</protein>
<gene>
    <name evidence="1" type="ORF">KQP59_14810</name>
</gene>